<keyword evidence="1" id="KW-1133">Transmembrane helix</keyword>
<dbReference type="Pfam" id="PF04773">
    <property type="entry name" value="FecR"/>
    <property type="match status" value="1"/>
</dbReference>
<evidence type="ECO:0000259" key="2">
    <source>
        <dbReference type="Pfam" id="PF04773"/>
    </source>
</evidence>
<keyword evidence="1" id="KW-0812">Transmembrane</keyword>
<keyword evidence="5" id="KW-1185">Reference proteome</keyword>
<dbReference type="Pfam" id="PF16220">
    <property type="entry name" value="DUF4880"/>
    <property type="match status" value="1"/>
</dbReference>
<name>A0ABS7PXK9_9SPHN</name>
<dbReference type="PANTHER" id="PTHR30273:SF2">
    <property type="entry name" value="PROTEIN FECR"/>
    <property type="match status" value="1"/>
</dbReference>
<evidence type="ECO:0000256" key="1">
    <source>
        <dbReference type="SAM" id="Phobius"/>
    </source>
</evidence>
<reference evidence="4 5" key="1">
    <citation type="submission" date="2021-08" db="EMBL/GenBank/DDBJ databases">
        <authorList>
            <person name="Tuo L."/>
        </authorList>
    </citation>
    <scope>NUCLEOTIDE SEQUENCE [LARGE SCALE GENOMIC DNA]</scope>
    <source>
        <strain evidence="4 5">JCM 31229</strain>
    </source>
</reference>
<organism evidence="4 5">
    <name type="scientific">Sphingomonas colocasiae</name>
    <dbReference type="NCBI Taxonomy" id="1848973"/>
    <lineage>
        <taxon>Bacteria</taxon>
        <taxon>Pseudomonadati</taxon>
        <taxon>Pseudomonadota</taxon>
        <taxon>Alphaproteobacteria</taxon>
        <taxon>Sphingomonadales</taxon>
        <taxon>Sphingomonadaceae</taxon>
        <taxon>Sphingomonas</taxon>
    </lineage>
</organism>
<dbReference type="InterPro" id="IPR012373">
    <property type="entry name" value="Ferrdict_sens_TM"/>
</dbReference>
<feature type="domain" description="FecR N-terminal" evidence="3">
    <location>
        <begin position="14"/>
        <end position="51"/>
    </location>
</feature>
<dbReference type="RefSeq" id="WP_222992975.1">
    <property type="nucleotide sequence ID" value="NZ_JAINVV010000013.1"/>
</dbReference>
<sequence length="353" mass="37268">MKLVHDDGEVDRDQQAALWCMRLSEGPLSEAERAELTAWIETPANAEAFHDQASLWGVTEAAATAPEMIRMRGEALDSYRRGHADRWRGQARARPRWVLAGLAAAASVVIAVGAMTLVRFTDLPVSGSADDRAARAVDYRTGTAERSVAVLEDGSRLTLDADSAVSVRITDARRDVKVLQGRAGFEVAKNGRPFAVTAGDKTVVATGTRFSVELLGKATNVALYEGSVDVLGARAGGARKITAMKPGSALTLPAFGDVDSAPPRIQSARAPLWEAGQLEFVDEPLPEVVARFNRYAARPLVIGAGVPADIRITGVFEANDAAAFAQGVAALHGLTVSRGDRETVLSAGSGAAR</sequence>
<evidence type="ECO:0000259" key="3">
    <source>
        <dbReference type="Pfam" id="PF16220"/>
    </source>
</evidence>
<accession>A0ABS7PXK9</accession>
<gene>
    <name evidence="4" type="ORF">K7G82_26530</name>
</gene>
<dbReference type="EMBL" id="JAINVV010000013">
    <property type="protein sequence ID" value="MBY8825886.1"/>
    <property type="molecule type" value="Genomic_DNA"/>
</dbReference>
<dbReference type="InterPro" id="IPR006860">
    <property type="entry name" value="FecR"/>
</dbReference>
<proteinExistence type="predicted"/>
<feature type="domain" description="FecR protein" evidence="2">
    <location>
        <begin position="138"/>
        <end position="228"/>
    </location>
</feature>
<keyword evidence="1" id="KW-0472">Membrane</keyword>
<dbReference type="PANTHER" id="PTHR30273">
    <property type="entry name" value="PERIPLASMIC SIGNAL SENSOR AND SIGMA FACTOR ACTIVATOR FECR-RELATED"/>
    <property type="match status" value="1"/>
</dbReference>
<protein>
    <submittedName>
        <fullName evidence="4">FecR domain-containing protein</fullName>
    </submittedName>
</protein>
<dbReference type="InterPro" id="IPR032623">
    <property type="entry name" value="FecR_N"/>
</dbReference>
<feature type="transmembrane region" description="Helical" evidence="1">
    <location>
        <begin position="97"/>
        <end position="118"/>
    </location>
</feature>
<dbReference type="PIRSF" id="PIRSF018266">
    <property type="entry name" value="FecR"/>
    <property type="match status" value="1"/>
</dbReference>
<evidence type="ECO:0000313" key="5">
    <source>
        <dbReference type="Proteomes" id="UP000706039"/>
    </source>
</evidence>
<dbReference type="Proteomes" id="UP000706039">
    <property type="component" value="Unassembled WGS sequence"/>
</dbReference>
<dbReference type="Gene3D" id="2.60.120.1440">
    <property type="match status" value="1"/>
</dbReference>
<comment type="caution">
    <text evidence="4">The sequence shown here is derived from an EMBL/GenBank/DDBJ whole genome shotgun (WGS) entry which is preliminary data.</text>
</comment>
<evidence type="ECO:0000313" key="4">
    <source>
        <dbReference type="EMBL" id="MBY8825886.1"/>
    </source>
</evidence>